<dbReference type="AlphaFoldDB" id="A0A7H9B3Y6"/>
<evidence type="ECO:0000259" key="11">
    <source>
        <dbReference type="PROSITE" id="PS50102"/>
    </source>
</evidence>
<dbReference type="SUPFAM" id="SSF54928">
    <property type="entry name" value="RNA-binding domain, RBD"/>
    <property type="match status" value="2"/>
</dbReference>
<dbReference type="GO" id="GO:0005730">
    <property type="term" value="C:nucleolus"/>
    <property type="evidence" value="ECO:0007669"/>
    <property type="project" value="UniProtKB-SubCell"/>
</dbReference>
<evidence type="ECO:0000256" key="10">
    <source>
        <dbReference type="SAM" id="MobiDB-lite"/>
    </source>
</evidence>
<dbReference type="InterPro" id="IPR035979">
    <property type="entry name" value="RBD_domain_sf"/>
</dbReference>
<proteinExistence type="inferred from homology"/>
<evidence type="ECO:0000313" key="13">
    <source>
        <dbReference type="Proteomes" id="UP000509704"/>
    </source>
</evidence>
<feature type="region of interest" description="Disordered" evidence="10">
    <location>
        <begin position="1"/>
        <end position="109"/>
    </location>
</feature>
<dbReference type="EMBL" id="CP058608">
    <property type="protein sequence ID" value="QLG73213.1"/>
    <property type="molecule type" value="Genomic_DNA"/>
</dbReference>
<accession>A0A7H9B3Y6</accession>
<keyword evidence="7 9" id="KW-0694">RNA-binding</keyword>
<evidence type="ECO:0000256" key="6">
    <source>
        <dbReference type="ARBA" id="ARBA00022552"/>
    </source>
</evidence>
<feature type="compositionally biased region" description="Polar residues" evidence="10">
    <location>
        <begin position="14"/>
        <end position="28"/>
    </location>
</feature>
<keyword evidence="8" id="KW-0539">Nucleus</keyword>
<organism evidence="12 13">
    <name type="scientific">Zygotorulaspora mrakii</name>
    <name type="common">Zygosaccharomyces mrakii</name>
    <dbReference type="NCBI Taxonomy" id="42260"/>
    <lineage>
        <taxon>Eukaryota</taxon>
        <taxon>Fungi</taxon>
        <taxon>Dikarya</taxon>
        <taxon>Ascomycota</taxon>
        <taxon>Saccharomycotina</taxon>
        <taxon>Saccharomycetes</taxon>
        <taxon>Saccharomycetales</taxon>
        <taxon>Saccharomycetaceae</taxon>
        <taxon>Zygotorulaspora</taxon>
    </lineage>
</organism>
<dbReference type="InterPro" id="IPR000504">
    <property type="entry name" value="RRM_dom"/>
</dbReference>
<feature type="domain" description="RRM" evidence="11">
    <location>
        <begin position="276"/>
        <end position="360"/>
    </location>
</feature>
<gene>
    <name evidence="12" type="ORF">HG535_0E02970</name>
</gene>
<evidence type="ECO:0000256" key="3">
    <source>
        <dbReference type="ARBA" id="ARBA00007077"/>
    </source>
</evidence>
<evidence type="ECO:0000256" key="4">
    <source>
        <dbReference type="ARBA" id="ARBA00015520"/>
    </source>
</evidence>
<dbReference type="Pfam" id="PF00076">
    <property type="entry name" value="RRM_1"/>
    <property type="match status" value="1"/>
</dbReference>
<evidence type="ECO:0000256" key="8">
    <source>
        <dbReference type="ARBA" id="ARBA00023242"/>
    </source>
</evidence>
<dbReference type="Gene3D" id="3.30.70.330">
    <property type="match status" value="2"/>
</dbReference>
<dbReference type="OrthoDB" id="442677at2759"/>
<comment type="similarity">
    <text evidence="3">Belongs to the RRM RBM34 family.</text>
</comment>
<dbReference type="CDD" id="cd12670">
    <property type="entry name" value="RRM2_Nop12p_like"/>
    <property type="match status" value="1"/>
</dbReference>
<evidence type="ECO:0000256" key="2">
    <source>
        <dbReference type="ARBA" id="ARBA00004604"/>
    </source>
</evidence>
<protein>
    <recommendedName>
        <fullName evidence="4">Nucleolar protein 12</fullName>
    </recommendedName>
</protein>
<evidence type="ECO:0000256" key="1">
    <source>
        <dbReference type="ARBA" id="ARBA00002475"/>
    </source>
</evidence>
<keyword evidence="13" id="KW-1185">Reference proteome</keyword>
<dbReference type="PANTHER" id="PTHR23236">
    <property type="entry name" value="EUKARYOTIC TRANSLATION INITIATION FACTOR 4B/4H"/>
    <property type="match status" value="1"/>
</dbReference>
<evidence type="ECO:0000256" key="5">
    <source>
        <dbReference type="ARBA" id="ARBA00022517"/>
    </source>
</evidence>
<dbReference type="GO" id="GO:0019843">
    <property type="term" value="F:rRNA binding"/>
    <property type="evidence" value="ECO:0007669"/>
    <property type="project" value="TreeGrafter"/>
</dbReference>
<evidence type="ECO:0000313" key="12">
    <source>
        <dbReference type="EMBL" id="QLG73213.1"/>
    </source>
</evidence>
<dbReference type="InterPro" id="IPR047189">
    <property type="entry name" value="RRM2_Nop12p-like"/>
</dbReference>
<dbReference type="PANTHER" id="PTHR23236:SF25">
    <property type="entry name" value="RNA-BINDING PROTEIN 34"/>
    <property type="match status" value="1"/>
</dbReference>
<name>A0A7H9B3Y6_ZYGMR</name>
<comment type="subcellular location">
    <subcellularLocation>
        <location evidence="2">Nucleus</location>
        <location evidence="2">Nucleolus</location>
    </subcellularLocation>
</comment>
<dbReference type="SMART" id="SM00360">
    <property type="entry name" value="RRM"/>
    <property type="match status" value="2"/>
</dbReference>
<dbReference type="PROSITE" id="PS50102">
    <property type="entry name" value="RRM"/>
    <property type="match status" value="1"/>
</dbReference>
<reference evidence="12 13" key="1">
    <citation type="submission" date="2020-07" db="EMBL/GenBank/DDBJ databases">
        <title>The yeast mating-type switching endonuclease HO is a domesticated member of an unorthodox homing genetic element family.</title>
        <authorList>
            <person name="Coughlan A.Y."/>
            <person name="Lombardi L."/>
            <person name="Braun-Galleani S."/>
            <person name="Martos A.R."/>
            <person name="Galeote V."/>
            <person name="Bigey F."/>
            <person name="Dequin S."/>
            <person name="Byrne K.P."/>
            <person name="Wolfe K.H."/>
        </authorList>
    </citation>
    <scope>NUCLEOTIDE SEQUENCE [LARGE SCALE GENOMIC DNA]</scope>
    <source>
        <strain evidence="12 13">NRRL Y-6702</strain>
    </source>
</reference>
<keyword evidence="6" id="KW-0698">rRNA processing</keyword>
<comment type="function">
    <text evidence="1">Involved in pre-25S rRNA processing.</text>
</comment>
<evidence type="ECO:0000256" key="9">
    <source>
        <dbReference type="PROSITE-ProRule" id="PRU00176"/>
    </source>
</evidence>
<keyword evidence="5" id="KW-0690">Ribosome biogenesis</keyword>
<dbReference type="RefSeq" id="XP_037144940.1">
    <property type="nucleotide sequence ID" value="XM_037289045.1"/>
</dbReference>
<dbReference type="GO" id="GO:0000463">
    <property type="term" value="P:maturation of LSU-rRNA from tricistronic rRNA transcript (SSU-rRNA, 5.8S rRNA, LSU-rRNA)"/>
    <property type="evidence" value="ECO:0007669"/>
    <property type="project" value="TreeGrafter"/>
</dbReference>
<evidence type="ECO:0000256" key="7">
    <source>
        <dbReference type="ARBA" id="ARBA00022884"/>
    </source>
</evidence>
<feature type="compositionally biased region" description="Basic and acidic residues" evidence="10">
    <location>
        <begin position="50"/>
        <end position="61"/>
    </location>
</feature>
<feature type="compositionally biased region" description="Basic residues" evidence="10">
    <location>
        <begin position="423"/>
        <end position="441"/>
    </location>
</feature>
<sequence>MSSTIDNLFGSVENVDSNVSKLFSTSTGPVREGQIKTKGRTVLPDVIGAQRDDEQSEKSEGQSDEQSDEAAKEKSGNESESIVGKAEDLEEPAKKKHKRPSKNDEDDQLEERYFSKLLDDAEEEEKLPAKDGLKKDVTSKAKKIDLKEDELEKAERTLFVGNLSNNVITSKDAYKKFKKLFSTNPEKKDDDGDDDKKHVISSIRFRSISFEEALPRKVAFAQSKLHKSRDSVNAYIVYNNPNVVKQTCKKLNGHEFMSRHLRVDSVTHPAPHDNKRSIFVGNLDFEEDEESLWLHFKSCGDIEYVRIVRDAKTNVGKGFAYVQFEDFQCVNKALLLNDKPMKSVKTNGKSRKLRISRCKNIRKQNTDGVKARAVDSSLHDSQKTKIGRAKKILGKADKATVGQQITIEGLRAKKSDGSSNSILKRKKQRSKTGRVTKRSQAFRKSQASSK</sequence>
<dbReference type="InterPro" id="IPR012677">
    <property type="entry name" value="Nucleotide-bd_a/b_plait_sf"/>
</dbReference>
<dbReference type="FunFam" id="3.30.70.330:FF:000925">
    <property type="entry name" value="Nucleolar protein 12"/>
    <property type="match status" value="1"/>
</dbReference>
<dbReference type="GeneID" id="59236955"/>
<dbReference type="Proteomes" id="UP000509704">
    <property type="component" value="Chromosome 5"/>
</dbReference>
<feature type="region of interest" description="Disordered" evidence="10">
    <location>
        <begin position="413"/>
        <end position="450"/>
    </location>
</feature>
<dbReference type="KEGG" id="zmk:HG535_0E02970"/>